<feature type="compositionally biased region" description="Pro residues" evidence="1">
    <location>
        <begin position="231"/>
        <end position="244"/>
    </location>
</feature>
<feature type="compositionally biased region" description="Polar residues" evidence="1">
    <location>
        <begin position="246"/>
        <end position="260"/>
    </location>
</feature>
<feature type="compositionally biased region" description="Basic and acidic residues" evidence="1">
    <location>
        <begin position="68"/>
        <end position="84"/>
    </location>
</feature>
<feature type="compositionally biased region" description="Polar residues" evidence="1">
    <location>
        <begin position="53"/>
        <end position="66"/>
    </location>
</feature>
<accession>A7EWM7</accession>
<protein>
    <recommendedName>
        <fullName evidence="2">ALIX V-shaped domain-containing protein</fullName>
    </recommendedName>
</protein>
<dbReference type="KEGG" id="ssl:SS1G_09736"/>
<dbReference type="Proteomes" id="UP000001312">
    <property type="component" value="Unassembled WGS sequence"/>
</dbReference>
<name>A7EWM7_SCLS1</name>
<sequence>MSKYKRIHQEYLDLQAGLEGAKQWYTEMKDTVNSLDKNVETFVNNRRSEGAQLLNQIEQDRASNANGHADRERERLRGLMERMSMDPSTSPTSGKPPRRGSNAYSNTSPSARYPSTNFAGQYQVPTSPPPQTTTAPPTRGSIPAPANGGYYPQQQPQRADPYGSVPGRSSPYGQYNPSTHSRNASQPMSPPPNQSQFPRSPPPQQTQFQQNQHHYATMAPQQQGQYVPAGYVPPPPPPGPPPLGPQQTFHQAGSSITGQNDYGYGNNAASHQRAASQQSSNDPWAGLNAWK</sequence>
<feature type="region of interest" description="Disordered" evidence="1">
    <location>
        <begin position="50"/>
        <end position="291"/>
    </location>
</feature>
<dbReference type="GeneID" id="5485201"/>
<dbReference type="RefSeq" id="XP_001589103.1">
    <property type="nucleotide sequence ID" value="XM_001589053.1"/>
</dbReference>
<reference evidence="4" key="1">
    <citation type="journal article" date="2011" name="PLoS Genet.">
        <title>Genomic analysis of the necrotrophic fungal pathogens Sclerotinia sclerotiorum and Botrytis cinerea.</title>
        <authorList>
            <person name="Amselem J."/>
            <person name="Cuomo C.A."/>
            <person name="van Kan J.A."/>
            <person name="Viaud M."/>
            <person name="Benito E.P."/>
            <person name="Couloux A."/>
            <person name="Coutinho P.M."/>
            <person name="de Vries R.P."/>
            <person name="Dyer P.S."/>
            <person name="Fillinger S."/>
            <person name="Fournier E."/>
            <person name="Gout L."/>
            <person name="Hahn M."/>
            <person name="Kohn L."/>
            <person name="Lapalu N."/>
            <person name="Plummer K.M."/>
            <person name="Pradier J.M."/>
            <person name="Quevillon E."/>
            <person name="Sharon A."/>
            <person name="Simon A."/>
            <person name="ten Have A."/>
            <person name="Tudzynski B."/>
            <person name="Tudzynski P."/>
            <person name="Wincker P."/>
            <person name="Andrew M."/>
            <person name="Anthouard V."/>
            <person name="Beever R.E."/>
            <person name="Beffa R."/>
            <person name="Benoit I."/>
            <person name="Bouzid O."/>
            <person name="Brault B."/>
            <person name="Chen Z."/>
            <person name="Choquer M."/>
            <person name="Collemare J."/>
            <person name="Cotton P."/>
            <person name="Danchin E.G."/>
            <person name="Da Silva C."/>
            <person name="Gautier A."/>
            <person name="Giraud C."/>
            <person name="Giraud T."/>
            <person name="Gonzalez C."/>
            <person name="Grossetete S."/>
            <person name="Guldener U."/>
            <person name="Henrissat B."/>
            <person name="Howlett B.J."/>
            <person name="Kodira C."/>
            <person name="Kretschmer M."/>
            <person name="Lappartient A."/>
            <person name="Leroch M."/>
            <person name="Levis C."/>
            <person name="Mauceli E."/>
            <person name="Neuveglise C."/>
            <person name="Oeser B."/>
            <person name="Pearson M."/>
            <person name="Poulain J."/>
            <person name="Poussereau N."/>
            <person name="Quesneville H."/>
            <person name="Rascle C."/>
            <person name="Schumacher J."/>
            <person name="Segurens B."/>
            <person name="Sexton A."/>
            <person name="Silva E."/>
            <person name="Sirven C."/>
            <person name="Soanes D.M."/>
            <person name="Talbot N.J."/>
            <person name="Templeton M."/>
            <person name="Yandava C."/>
            <person name="Yarden O."/>
            <person name="Zeng Q."/>
            <person name="Rollins J.A."/>
            <person name="Lebrun M.H."/>
            <person name="Dickman M."/>
        </authorList>
    </citation>
    <scope>NUCLEOTIDE SEQUENCE [LARGE SCALE GENOMIC DNA]</scope>
    <source>
        <strain evidence="4">ATCC 18683 / 1980 / Ss-1</strain>
    </source>
</reference>
<dbReference type="InterPro" id="IPR025304">
    <property type="entry name" value="ALIX_V_dom"/>
</dbReference>
<evidence type="ECO:0000259" key="2">
    <source>
        <dbReference type="Pfam" id="PF13949"/>
    </source>
</evidence>
<feature type="compositionally biased region" description="Polar residues" evidence="1">
    <location>
        <begin position="171"/>
        <end position="184"/>
    </location>
</feature>
<dbReference type="InParanoid" id="A7EWM7"/>
<keyword evidence="4" id="KW-1185">Reference proteome</keyword>
<feature type="compositionally biased region" description="Low complexity" evidence="1">
    <location>
        <begin position="266"/>
        <end position="281"/>
    </location>
</feature>
<feature type="compositionally biased region" description="Polar residues" evidence="1">
    <location>
        <begin position="102"/>
        <end position="124"/>
    </location>
</feature>
<organism evidence="3 4">
    <name type="scientific">Sclerotinia sclerotiorum (strain ATCC 18683 / 1980 / Ss-1)</name>
    <name type="common">White mold</name>
    <name type="synonym">Whetzelinia sclerotiorum</name>
    <dbReference type="NCBI Taxonomy" id="665079"/>
    <lineage>
        <taxon>Eukaryota</taxon>
        <taxon>Fungi</taxon>
        <taxon>Dikarya</taxon>
        <taxon>Ascomycota</taxon>
        <taxon>Pezizomycotina</taxon>
        <taxon>Leotiomycetes</taxon>
        <taxon>Helotiales</taxon>
        <taxon>Sclerotiniaceae</taxon>
        <taxon>Sclerotinia</taxon>
    </lineage>
</organism>
<dbReference type="EMBL" id="CH476634">
    <property type="protein sequence ID" value="EDN93869.1"/>
    <property type="molecule type" value="Genomic_DNA"/>
</dbReference>
<dbReference type="Pfam" id="PF13949">
    <property type="entry name" value="ALIX_LYPXL_bnd"/>
    <property type="match status" value="1"/>
</dbReference>
<evidence type="ECO:0000313" key="3">
    <source>
        <dbReference type="EMBL" id="EDN93869.1"/>
    </source>
</evidence>
<feature type="compositionally biased region" description="Pro residues" evidence="1">
    <location>
        <begin position="188"/>
        <end position="204"/>
    </location>
</feature>
<feature type="domain" description="ALIX V-shaped" evidence="2">
    <location>
        <begin position="2"/>
        <end position="49"/>
    </location>
</feature>
<dbReference type="AlphaFoldDB" id="A7EWM7"/>
<proteinExistence type="predicted"/>
<evidence type="ECO:0000313" key="4">
    <source>
        <dbReference type="Proteomes" id="UP000001312"/>
    </source>
</evidence>
<evidence type="ECO:0000256" key="1">
    <source>
        <dbReference type="SAM" id="MobiDB-lite"/>
    </source>
</evidence>
<gene>
    <name evidence="3" type="ORF">SS1G_09736</name>
</gene>
<dbReference type="STRING" id="665079.A7EWM7"/>